<dbReference type="InterPro" id="IPR000182">
    <property type="entry name" value="GNAT_dom"/>
</dbReference>
<sequence>MAGQTGAINMPDLRSFTIRPMTMTDIDQVMVVEHSAFEVPWSQRAFENEMSSNQFASYFVADFEGKIIGYCGIWVIVDEAHITNLAVLSGYRGYKVGESLLRHVMLHALSQHAHSVSLEVRVSNQVAQNLYRKLGFRDGGIRKNYYSNNGEDALVMWVRL</sequence>
<evidence type="ECO:0000256" key="1">
    <source>
        <dbReference type="ARBA" id="ARBA00022679"/>
    </source>
</evidence>
<gene>
    <name evidence="4" type="primary">rimI</name>
    <name evidence="4" type="ORF">C0674_13600</name>
</gene>
<dbReference type="PROSITE" id="PS51186">
    <property type="entry name" value="GNAT"/>
    <property type="match status" value="1"/>
</dbReference>
<dbReference type="InterPro" id="IPR006464">
    <property type="entry name" value="AcTrfase_RimI/Ard1"/>
</dbReference>
<dbReference type="InterPro" id="IPR016181">
    <property type="entry name" value="Acyl_CoA_acyltransferase"/>
</dbReference>
<dbReference type="PANTHER" id="PTHR42919:SF8">
    <property type="entry name" value="N-ALPHA-ACETYLTRANSFERASE 50"/>
    <property type="match status" value="1"/>
</dbReference>
<feature type="domain" description="N-acetyltransferase" evidence="3">
    <location>
        <begin position="16"/>
        <end position="160"/>
    </location>
</feature>
<dbReference type="Pfam" id="PF00583">
    <property type="entry name" value="Acetyltransf_1"/>
    <property type="match status" value="1"/>
</dbReference>
<organism evidence="4 5">
    <name type="scientific">Sporolactobacillus terrae</name>
    <dbReference type="NCBI Taxonomy" id="269673"/>
    <lineage>
        <taxon>Bacteria</taxon>
        <taxon>Bacillati</taxon>
        <taxon>Bacillota</taxon>
        <taxon>Bacilli</taxon>
        <taxon>Bacillales</taxon>
        <taxon>Sporolactobacillaceae</taxon>
        <taxon>Sporolactobacillus</taxon>
    </lineage>
</organism>
<evidence type="ECO:0000256" key="2">
    <source>
        <dbReference type="ARBA" id="ARBA00023315"/>
    </source>
</evidence>
<accession>A0ABX5QA63</accession>
<evidence type="ECO:0000313" key="4">
    <source>
        <dbReference type="EMBL" id="QAA23551.1"/>
    </source>
</evidence>
<dbReference type="EMBL" id="CP025688">
    <property type="protein sequence ID" value="QAA23551.1"/>
    <property type="molecule type" value="Genomic_DNA"/>
</dbReference>
<dbReference type="SUPFAM" id="SSF55729">
    <property type="entry name" value="Acyl-CoA N-acyltransferases (Nat)"/>
    <property type="match status" value="1"/>
</dbReference>
<dbReference type="InterPro" id="IPR051556">
    <property type="entry name" value="N-term/lysine_N-AcTrnsfr"/>
</dbReference>
<keyword evidence="2" id="KW-0012">Acyltransferase</keyword>
<reference evidence="4 5" key="1">
    <citation type="submission" date="2018-01" db="EMBL/GenBank/DDBJ databases">
        <title>Complete genome sequencing of Sporolactobacillus terrae DLG3.</title>
        <authorList>
            <person name="Nam Y.-D."/>
            <person name="Kang J."/>
            <person name="Chung W.-H."/>
        </authorList>
    </citation>
    <scope>NUCLEOTIDE SEQUENCE [LARGE SCALE GENOMIC DNA]</scope>
    <source>
        <strain evidence="4 5">DLG3</strain>
    </source>
</reference>
<keyword evidence="1" id="KW-0808">Transferase</keyword>
<name>A0ABX5QA63_9BACL</name>
<dbReference type="Gene3D" id="3.40.630.30">
    <property type="match status" value="1"/>
</dbReference>
<protein>
    <submittedName>
        <fullName evidence="4">Ribosomal-protein-alanine N-acetyltransferase</fullName>
    </submittedName>
</protein>
<dbReference type="CDD" id="cd04301">
    <property type="entry name" value="NAT_SF"/>
    <property type="match status" value="1"/>
</dbReference>
<keyword evidence="5" id="KW-1185">Reference proteome</keyword>
<dbReference type="Proteomes" id="UP000285882">
    <property type="component" value="Chromosome"/>
</dbReference>
<dbReference type="NCBIfam" id="TIGR01575">
    <property type="entry name" value="rimI"/>
    <property type="match status" value="1"/>
</dbReference>
<evidence type="ECO:0000313" key="5">
    <source>
        <dbReference type="Proteomes" id="UP000285882"/>
    </source>
</evidence>
<proteinExistence type="predicted"/>
<dbReference type="PANTHER" id="PTHR42919">
    <property type="entry name" value="N-ALPHA-ACETYLTRANSFERASE"/>
    <property type="match status" value="1"/>
</dbReference>
<evidence type="ECO:0000259" key="3">
    <source>
        <dbReference type="PROSITE" id="PS51186"/>
    </source>
</evidence>